<dbReference type="InterPro" id="IPR037185">
    <property type="entry name" value="EmrE-like"/>
</dbReference>
<dbReference type="Pfam" id="PF00892">
    <property type="entry name" value="EamA"/>
    <property type="match status" value="2"/>
</dbReference>
<feature type="domain" description="EamA" evidence="7">
    <location>
        <begin position="164"/>
        <end position="290"/>
    </location>
</feature>
<comment type="caution">
    <text evidence="8">The sequence shown here is derived from an EMBL/GenBank/DDBJ whole genome shotgun (WGS) entry which is preliminary data.</text>
</comment>
<keyword evidence="3 6" id="KW-0812">Transmembrane</keyword>
<feature type="transmembrane region" description="Helical" evidence="6">
    <location>
        <begin position="249"/>
        <end position="269"/>
    </location>
</feature>
<feature type="transmembrane region" description="Helical" evidence="6">
    <location>
        <begin position="137"/>
        <end position="158"/>
    </location>
</feature>
<dbReference type="Proteomes" id="UP000680348">
    <property type="component" value="Unassembled WGS sequence"/>
</dbReference>
<dbReference type="SUPFAM" id="SSF103481">
    <property type="entry name" value="Multidrug resistance efflux transporter EmrE"/>
    <property type="match status" value="2"/>
</dbReference>
<feature type="transmembrane region" description="Helical" evidence="6">
    <location>
        <begin position="194"/>
        <end position="215"/>
    </location>
</feature>
<evidence type="ECO:0000256" key="1">
    <source>
        <dbReference type="ARBA" id="ARBA00004651"/>
    </source>
</evidence>
<feature type="transmembrane region" description="Helical" evidence="6">
    <location>
        <begin position="275"/>
        <end position="294"/>
    </location>
</feature>
<evidence type="ECO:0000256" key="3">
    <source>
        <dbReference type="ARBA" id="ARBA00022692"/>
    </source>
</evidence>
<dbReference type="EMBL" id="JAGWCR010000003">
    <property type="protein sequence ID" value="MBS3648449.1"/>
    <property type="molecule type" value="Genomic_DNA"/>
</dbReference>
<dbReference type="PANTHER" id="PTHR42920:SF5">
    <property type="entry name" value="EAMA DOMAIN-CONTAINING PROTEIN"/>
    <property type="match status" value="1"/>
</dbReference>
<comment type="subcellular location">
    <subcellularLocation>
        <location evidence="1">Cell membrane</location>
        <topology evidence="1">Multi-pass membrane protein</topology>
    </subcellularLocation>
</comment>
<evidence type="ECO:0000256" key="2">
    <source>
        <dbReference type="ARBA" id="ARBA00022475"/>
    </source>
</evidence>
<feature type="domain" description="EamA" evidence="7">
    <location>
        <begin position="19"/>
        <end position="153"/>
    </location>
</feature>
<feature type="transmembrane region" description="Helical" evidence="6">
    <location>
        <begin position="164"/>
        <end position="182"/>
    </location>
</feature>
<keyword evidence="4 6" id="KW-1133">Transmembrane helix</keyword>
<organism evidence="8 9">
    <name type="scientific">Pseudaminobacter soli</name>
    <name type="common">ex Zhang et al. 2022</name>
    <dbReference type="NCBI Taxonomy" id="2831468"/>
    <lineage>
        <taxon>Bacteria</taxon>
        <taxon>Pseudomonadati</taxon>
        <taxon>Pseudomonadota</taxon>
        <taxon>Alphaproteobacteria</taxon>
        <taxon>Hyphomicrobiales</taxon>
        <taxon>Phyllobacteriaceae</taxon>
        <taxon>Pseudaminobacter</taxon>
    </lineage>
</organism>
<feature type="transmembrane region" description="Helical" evidence="6">
    <location>
        <begin position="21"/>
        <end position="41"/>
    </location>
</feature>
<keyword evidence="5 6" id="KW-0472">Membrane</keyword>
<evidence type="ECO:0000313" key="8">
    <source>
        <dbReference type="EMBL" id="MBS3648449.1"/>
    </source>
</evidence>
<evidence type="ECO:0000313" key="9">
    <source>
        <dbReference type="Proteomes" id="UP000680348"/>
    </source>
</evidence>
<evidence type="ECO:0000256" key="6">
    <source>
        <dbReference type="SAM" id="Phobius"/>
    </source>
</evidence>
<protein>
    <submittedName>
        <fullName evidence="8">DMT family transporter</fullName>
    </submittedName>
</protein>
<dbReference type="InterPro" id="IPR000620">
    <property type="entry name" value="EamA_dom"/>
</dbReference>
<evidence type="ECO:0000256" key="4">
    <source>
        <dbReference type="ARBA" id="ARBA00022989"/>
    </source>
</evidence>
<feature type="transmembrane region" description="Helical" evidence="6">
    <location>
        <begin position="47"/>
        <end position="67"/>
    </location>
</feature>
<dbReference type="GO" id="GO:0005886">
    <property type="term" value="C:plasma membrane"/>
    <property type="evidence" value="ECO:0007669"/>
    <property type="project" value="UniProtKB-SubCell"/>
</dbReference>
<dbReference type="PANTHER" id="PTHR42920">
    <property type="entry name" value="OS03G0707200 PROTEIN-RELATED"/>
    <property type="match status" value="1"/>
</dbReference>
<feature type="transmembrane region" description="Helical" evidence="6">
    <location>
        <begin position="79"/>
        <end position="105"/>
    </location>
</feature>
<name>A0A942DWB7_9HYPH</name>
<feature type="transmembrane region" description="Helical" evidence="6">
    <location>
        <begin position="111"/>
        <end position="130"/>
    </location>
</feature>
<dbReference type="RefSeq" id="WP_188254001.1">
    <property type="nucleotide sequence ID" value="NZ_JABVCF010000003.1"/>
</dbReference>
<evidence type="ECO:0000256" key="5">
    <source>
        <dbReference type="ARBA" id="ARBA00023136"/>
    </source>
</evidence>
<keyword evidence="2" id="KW-1003">Cell membrane</keyword>
<accession>A0A942DWB7</accession>
<proteinExistence type="predicted"/>
<feature type="transmembrane region" description="Helical" evidence="6">
    <location>
        <begin position="221"/>
        <end position="242"/>
    </location>
</feature>
<gene>
    <name evidence="8" type="ORF">KEU06_07385</name>
</gene>
<reference evidence="8" key="1">
    <citation type="submission" date="2021-04" db="EMBL/GenBank/DDBJ databases">
        <title>Pseudaminobacter soli sp. nov., isolated from paddy soil contaminated by heavy metals.</title>
        <authorList>
            <person name="Zhang K."/>
        </authorList>
    </citation>
    <scope>NUCLEOTIDE SEQUENCE</scope>
    <source>
        <strain evidence="8">19-2017</strain>
    </source>
</reference>
<dbReference type="InterPro" id="IPR051258">
    <property type="entry name" value="Diverse_Substrate_Transporter"/>
</dbReference>
<keyword evidence="9" id="KW-1185">Reference proteome</keyword>
<dbReference type="AlphaFoldDB" id="A0A942DWB7"/>
<sequence>MAVQSPAIDIGVKQRDERLGLLLVFLSAFVWSTGGAIARFLEVDDSWTVVFWRSLFAAFFLVGFLLVRDGPRGTALQFRAMGVPGVIVGLCFASASTCFVLAIAYTTVANVMLINAGVPLLAALLGWILFRESVSRTTWAAIAAVLAGVAIMVSGSFGGIVSPLGDMLAVTIACSFAVATVVTRRYSEVRMTSAVCFGTIAACLVAFMLSGPLAVGLVDVGLLFAFGALNLGLGMALFASGARLVPASIAALLGTFETIAGPVWVWLIHGEVPSLRTIVGGTVVFAALLVHIGMQFARKPRPSRPGVTGIPSPH</sequence>
<evidence type="ECO:0000259" key="7">
    <source>
        <dbReference type="Pfam" id="PF00892"/>
    </source>
</evidence>